<organism evidence="5 6">
    <name type="scientific">Deinococcus lacus</name>
    <dbReference type="NCBI Taxonomy" id="392561"/>
    <lineage>
        <taxon>Bacteria</taxon>
        <taxon>Thermotogati</taxon>
        <taxon>Deinococcota</taxon>
        <taxon>Deinococci</taxon>
        <taxon>Deinococcales</taxon>
        <taxon>Deinococcaceae</taxon>
        <taxon>Deinococcus</taxon>
    </lineage>
</organism>
<dbReference type="Gene3D" id="1.10.150.240">
    <property type="entry name" value="Putative phosphatase, domain 2"/>
    <property type="match status" value="1"/>
</dbReference>
<keyword evidence="6" id="KW-1185">Reference proteome</keyword>
<dbReference type="InterPro" id="IPR006439">
    <property type="entry name" value="HAD-SF_hydro_IA"/>
</dbReference>
<comment type="cofactor">
    <cofactor evidence="1">
        <name>Mg(2+)</name>
        <dbReference type="ChEBI" id="CHEBI:18420"/>
    </cofactor>
</comment>
<keyword evidence="3" id="KW-0479">Metal-binding</keyword>
<dbReference type="RefSeq" id="WP_380081724.1">
    <property type="nucleotide sequence ID" value="NZ_JBHSWD010000001.1"/>
</dbReference>
<dbReference type="PRINTS" id="PR00413">
    <property type="entry name" value="HADHALOGNASE"/>
</dbReference>
<dbReference type="SFLD" id="SFLDG01129">
    <property type="entry name" value="C1.5:_HAD__Beta-PGM__Phosphata"/>
    <property type="match status" value="1"/>
</dbReference>
<dbReference type="Proteomes" id="UP001596297">
    <property type="component" value="Unassembled WGS sequence"/>
</dbReference>
<dbReference type="InterPro" id="IPR036412">
    <property type="entry name" value="HAD-like_sf"/>
</dbReference>
<reference evidence="6" key="1">
    <citation type="journal article" date="2019" name="Int. J. Syst. Evol. Microbiol.">
        <title>The Global Catalogue of Microorganisms (GCM) 10K type strain sequencing project: providing services to taxonomists for standard genome sequencing and annotation.</title>
        <authorList>
            <consortium name="The Broad Institute Genomics Platform"/>
            <consortium name="The Broad Institute Genome Sequencing Center for Infectious Disease"/>
            <person name="Wu L."/>
            <person name="Ma J."/>
        </authorList>
    </citation>
    <scope>NUCLEOTIDE SEQUENCE [LARGE SCALE GENOMIC DNA]</scope>
    <source>
        <strain evidence="6">CGMCC 1.15772</strain>
    </source>
</reference>
<evidence type="ECO:0000256" key="1">
    <source>
        <dbReference type="ARBA" id="ARBA00001946"/>
    </source>
</evidence>
<name>A0ABW1Y951_9DEIO</name>
<accession>A0ABW1Y951</accession>
<dbReference type="InterPro" id="IPR023198">
    <property type="entry name" value="PGP-like_dom2"/>
</dbReference>
<gene>
    <name evidence="5" type="ORF">ACFP81_00735</name>
</gene>
<evidence type="ECO:0000313" key="5">
    <source>
        <dbReference type="EMBL" id="MFC6590707.1"/>
    </source>
</evidence>
<dbReference type="GO" id="GO:0016787">
    <property type="term" value="F:hydrolase activity"/>
    <property type="evidence" value="ECO:0007669"/>
    <property type="project" value="UniProtKB-KW"/>
</dbReference>
<dbReference type="PANTHER" id="PTHR46193:SF10">
    <property type="entry name" value="6-PHOSPHOGLUCONATE PHOSPHATASE"/>
    <property type="match status" value="1"/>
</dbReference>
<keyword evidence="5" id="KW-0378">Hydrolase</keyword>
<dbReference type="SFLD" id="SFLDS00003">
    <property type="entry name" value="Haloacid_Dehalogenase"/>
    <property type="match status" value="1"/>
</dbReference>
<evidence type="ECO:0000256" key="4">
    <source>
        <dbReference type="ARBA" id="ARBA00022842"/>
    </source>
</evidence>
<dbReference type="SFLD" id="SFLDG01135">
    <property type="entry name" value="C1.5.6:_HAD__Beta-PGM__Phospha"/>
    <property type="match status" value="1"/>
</dbReference>
<dbReference type="InterPro" id="IPR023214">
    <property type="entry name" value="HAD_sf"/>
</dbReference>
<evidence type="ECO:0000256" key="2">
    <source>
        <dbReference type="ARBA" id="ARBA00006171"/>
    </source>
</evidence>
<dbReference type="NCBIfam" id="TIGR01509">
    <property type="entry name" value="HAD-SF-IA-v3"/>
    <property type="match status" value="1"/>
</dbReference>
<dbReference type="EMBL" id="JBHSWD010000001">
    <property type="protein sequence ID" value="MFC6590707.1"/>
    <property type="molecule type" value="Genomic_DNA"/>
</dbReference>
<dbReference type="Gene3D" id="3.40.50.1000">
    <property type="entry name" value="HAD superfamily/HAD-like"/>
    <property type="match status" value="1"/>
</dbReference>
<keyword evidence="4" id="KW-0460">Magnesium</keyword>
<dbReference type="SUPFAM" id="SSF56784">
    <property type="entry name" value="HAD-like"/>
    <property type="match status" value="1"/>
</dbReference>
<comment type="similarity">
    <text evidence="2">Belongs to the HAD-like hydrolase superfamily. CbbY/CbbZ/Gph/YieH family.</text>
</comment>
<proteinExistence type="inferred from homology"/>
<dbReference type="Pfam" id="PF00702">
    <property type="entry name" value="Hydrolase"/>
    <property type="match status" value="1"/>
</dbReference>
<comment type="caution">
    <text evidence="5">The sequence shown here is derived from an EMBL/GenBank/DDBJ whole genome shotgun (WGS) entry which is preliminary data.</text>
</comment>
<dbReference type="PANTHER" id="PTHR46193">
    <property type="entry name" value="6-PHOSPHOGLUCONATE PHOSPHATASE"/>
    <property type="match status" value="1"/>
</dbReference>
<dbReference type="InterPro" id="IPR051600">
    <property type="entry name" value="Beta-PGM-like"/>
</dbReference>
<evidence type="ECO:0000313" key="6">
    <source>
        <dbReference type="Proteomes" id="UP001596297"/>
    </source>
</evidence>
<sequence length="234" mass="24608">MSGDALAGFAGILFDFDGVLVDSEAVGRGAWHSSLQAHGLSLSRAELDARPVGQTNADMYAWLQAQYGWTQPESFHAELAERFMAGFGPAQQIPGAWATLEALRERGVPFAVASNSSPEELTFKLRAAGLSDLVQQAFTPADVAGRAKPAPDLYQHAAAQLGLLPSRCLVIEDSALGVRAGVAARATVWGLMYTHSAAYAPHLWDAGASALVADHGELRRALGLEAGESGAELP</sequence>
<protein>
    <submittedName>
        <fullName evidence="5">HAD family hydrolase</fullName>
    </submittedName>
</protein>
<evidence type="ECO:0000256" key="3">
    <source>
        <dbReference type="ARBA" id="ARBA00022723"/>
    </source>
</evidence>